<evidence type="ECO:0000256" key="6">
    <source>
        <dbReference type="SAM" id="Coils"/>
    </source>
</evidence>
<dbReference type="PANTHER" id="PTHR13159:SF0">
    <property type="entry name" value="RADIAL SPOKE HEAD 6 HOMOLOG A"/>
    <property type="match status" value="1"/>
</dbReference>
<keyword evidence="2" id="KW-0963">Cytoplasm</keyword>
<evidence type="ECO:0000256" key="2">
    <source>
        <dbReference type="ARBA" id="ARBA00022490"/>
    </source>
</evidence>
<dbReference type="InterPro" id="IPR006802">
    <property type="entry name" value="Radial_spoke"/>
</dbReference>
<feature type="coiled-coil region" evidence="6">
    <location>
        <begin position="140"/>
        <end position="174"/>
    </location>
</feature>
<feature type="non-terminal residue" evidence="7">
    <location>
        <position position="1"/>
    </location>
</feature>
<evidence type="ECO:0000313" key="8">
    <source>
        <dbReference type="Proteomes" id="UP001469553"/>
    </source>
</evidence>
<evidence type="ECO:0000256" key="3">
    <source>
        <dbReference type="ARBA" id="ARBA00023069"/>
    </source>
</evidence>
<evidence type="ECO:0000256" key="1">
    <source>
        <dbReference type="ARBA" id="ARBA00004430"/>
    </source>
</evidence>
<evidence type="ECO:0000313" key="7">
    <source>
        <dbReference type="EMBL" id="MEQ2293186.1"/>
    </source>
</evidence>
<keyword evidence="3" id="KW-0969">Cilium</keyword>
<protein>
    <submittedName>
        <fullName evidence="7">Uncharacterized protein</fullName>
    </submittedName>
</protein>
<evidence type="ECO:0000256" key="5">
    <source>
        <dbReference type="ARBA" id="ARBA00023273"/>
    </source>
</evidence>
<gene>
    <name evidence="7" type="ORF">AMECASPLE_030685</name>
</gene>
<dbReference type="EMBL" id="JAHRIP010031914">
    <property type="protein sequence ID" value="MEQ2293186.1"/>
    <property type="molecule type" value="Genomic_DNA"/>
</dbReference>
<evidence type="ECO:0000256" key="4">
    <source>
        <dbReference type="ARBA" id="ARBA00023212"/>
    </source>
</evidence>
<comment type="caution">
    <text evidence="7">The sequence shown here is derived from an EMBL/GenBank/DDBJ whole genome shotgun (WGS) entry which is preliminary data.</text>
</comment>
<keyword evidence="5" id="KW-0966">Cell projection</keyword>
<organism evidence="7 8">
    <name type="scientific">Ameca splendens</name>
    <dbReference type="NCBI Taxonomy" id="208324"/>
    <lineage>
        <taxon>Eukaryota</taxon>
        <taxon>Metazoa</taxon>
        <taxon>Chordata</taxon>
        <taxon>Craniata</taxon>
        <taxon>Vertebrata</taxon>
        <taxon>Euteleostomi</taxon>
        <taxon>Actinopterygii</taxon>
        <taxon>Neopterygii</taxon>
        <taxon>Teleostei</taxon>
        <taxon>Neoteleostei</taxon>
        <taxon>Acanthomorphata</taxon>
        <taxon>Ovalentaria</taxon>
        <taxon>Atherinomorphae</taxon>
        <taxon>Cyprinodontiformes</taxon>
        <taxon>Goodeidae</taxon>
        <taxon>Ameca</taxon>
    </lineage>
</organism>
<accession>A0ABV0YHI9</accession>
<name>A0ABV0YHI9_9TELE</name>
<keyword evidence="4" id="KW-0206">Cytoskeleton</keyword>
<reference evidence="7 8" key="1">
    <citation type="submission" date="2021-06" db="EMBL/GenBank/DDBJ databases">
        <authorList>
            <person name="Palmer J.M."/>
        </authorList>
    </citation>
    <scope>NUCLEOTIDE SEQUENCE [LARGE SCALE GENOMIC DNA]</scope>
    <source>
        <strain evidence="7 8">AS_MEX2019</strain>
        <tissue evidence="7">Muscle</tissue>
    </source>
</reference>
<keyword evidence="6" id="KW-0175">Coiled coil</keyword>
<dbReference type="Proteomes" id="UP001469553">
    <property type="component" value="Unassembled WGS sequence"/>
</dbReference>
<comment type="subcellular location">
    <subcellularLocation>
        <location evidence="1">Cytoplasm</location>
        <location evidence="1">Cytoskeleton</location>
        <location evidence="1">Cilium axoneme</location>
    </subcellularLocation>
</comment>
<dbReference type="PANTHER" id="PTHR13159">
    <property type="entry name" value="RADIAL SPOKEHEAD-RELATED"/>
    <property type="match status" value="1"/>
</dbReference>
<sequence>YEHLTQLLTRVMDEHTDNAVDVIEEMSYDVKRALFTGMQSTLRDLPQFTAAELLTDQQLTLFSRPDDVVHEDEMGETFLPNLNEIGFYLEQAEVGFGREEMQRIFLALRNLVDSEGLTRCRLWGKILGIESSYIVAEADYREGEEDQDSIKEELGEEEKELERLKNEAVEVRKNSHVSFPVSSSIAWLHSTWPYSTPHTIYCVSIDSLMAAVMASIPTSSRQHCILCSYSPVLPYGSVSACTQIQTCKINTQRRTPCPPTMISHNSHSF</sequence>
<proteinExistence type="predicted"/>
<dbReference type="Pfam" id="PF04712">
    <property type="entry name" value="Radial_spoke"/>
    <property type="match status" value="1"/>
</dbReference>
<keyword evidence="8" id="KW-1185">Reference proteome</keyword>